<evidence type="ECO:0000256" key="6">
    <source>
        <dbReference type="SAM" id="MobiDB-lite"/>
    </source>
</evidence>
<dbReference type="RefSeq" id="WP_204011483.1">
    <property type="nucleotide sequence ID" value="NZ_BOPG01000104.1"/>
</dbReference>
<reference evidence="8" key="1">
    <citation type="submission" date="2021-01" db="EMBL/GenBank/DDBJ databases">
        <title>Whole genome shotgun sequence of Virgisporangium aurantiacum NBRC 16421.</title>
        <authorList>
            <person name="Komaki H."/>
            <person name="Tamura T."/>
        </authorList>
    </citation>
    <scope>NUCLEOTIDE SEQUENCE</scope>
    <source>
        <strain evidence="8">NBRC 16421</strain>
    </source>
</reference>
<dbReference type="PANTHER" id="PTHR42749:SF1">
    <property type="entry name" value="CELL SHAPE-DETERMINING PROTEIN MREB"/>
    <property type="match status" value="1"/>
</dbReference>
<name>A0A8J3ZLV9_9ACTN</name>
<dbReference type="Proteomes" id="UP000612585">
    <property type="component" value="Unassembled WGS sequence"/>
</dbReference>
<keyword evidence="9" id="KW-1185">Reference proteome</keyword>
<dbReference type="PRINTS" id="PR00301">
    <property type="entry name" value="HEATSHOCK70"/>
</dbReference>
<feature type="compositionally biased region" description="Pro residues" evidence="6">
    <location>
        <begin position="378"/>
        <end position="391"/>
    </location>
</feature>
<proteinExistence type="inferred from homology"/>
<keyword evidence="2" id="KW-0547">Nucleotide-binding</keyword>
<keyword evidence="7" id="KW-0472">Membrane</keyword>
<dbReference type="GO" id="GO:0140662">
    <property type="term" value="F:ATP-dependent protein folding chaperone"/>
    <property type="evidence" value="ECO:0007669"/>
    <property type="project" value="InterPro"/>
</dbReference>
<evidence type="ECO:0000313" key="9">
    <source>
        <dbReference type="Proteomes" id="UP000612585"/>
    </source>
</evidence>
<feature type="transmembrane region" description="Helical" evidence="7">
    <location>
        <begin position="610"/>
        <end position="632"/>
    </location>
</feature>
<keyword evidence="4" id="KW-0346">Stress response</keyword>
<evidence type="ECO:0000256" key="5">
    <source>
        <dbReference type="ARBA" id="ARBA00023186"/>
    </source>
</evidence>
<evidence type="ECO:0000256" key="1">
    <source>
        <dbReference type="ARBA" id="ARBA00007381"/>
    </source>
</evidence>
<comment type="caution">
    <text evidence="8">The sequence shown here is derived from an EMBL/GenBank/DDBJ whole genome shotgun (WGS) entry which is preliminary data.</text>
</comment>
<evidence type="ECO:0000313" key="8">
    <source>
        <dbReference type="EMBL" id="GIJ63923.1"/>
    </source>
</evidence>
<sequence length="723" mass="73627">MRAPVLGIDFGTSNTAGVVHRSGNAAPLLFEGSPLLPSAVFLDAETGLLVGRDAERSAAVAPGQFEPNPKRRMDDGTIWLGERDVPVVEAVAAVLARVAGEAERVTGQSPGTVVLTRPVDWGRPRQRILADAAVMAGLGEPRFVAEPVAAASYLVHVLDQRVPVGRSLVVYDLGAGTFDVAVVRRTGDGFAVLASDGLADVGGLDLDAAVVEQIRAATTGSVDAWGRIDWPESTADRRARRLLWQDARAAKEQLSRHSTAALHVPLVDTDWHLTRTEFEALARPLLERTVRLTIATLRASCVGPDAVSGLFLVGGASRVPLVATLLHSALRIAPTVIEQPELVVAIGAVHALEAAAPVVDPERPATVRATAQVTEATPTPPPTPSPAPMPAARPATARASVPAPAPAAVPTPRTAPNATPRTAAKAAPVPAAMPAPNTAPRTAAKAASVPAAKAAPTTAPAPDAGATAGRGDGLLRWIGAAVAVVVAVAAAARVLLVQGRIERDDITRHDALPMAGEIALDILVAGIVLVLTRAGGTRARAGAAVLVGWGALQVAELPTFLEELVDFGPASAAVGMRAAPLQGLLLLALAVPALLVLSRRRATTVPSARPAGRITVAVVIGALAAAVPLAAYRVDPDSAVTVTAWVLVVAAVVAVLPALAVTRRSPATGAGLLVAYATLVPAPALSALLRTGATPPAQALLLAGLAVAVLVLAATALRRPAPA</sequence>
<dbReference type="InterPro" id="IPR043129">
    <property type="entry name" value="ATPase_NBD"/>
</dbReference>
<dbReference type="InterPro" id="IPR018181">
    <property type="entry name" value="Heat_shock_70_CS"/>
</dbReference>
<dbReference type="Pfam" id="PF00012">
    <property type="entry name" value="HSP70"/>
    <property type="match status" value="1"/>
</dbReference>
<dbReference type="Gene3D" id="3.30.420.40">
    <property type="match status" value="2"/>
</dbReference>
<dbReference type="GO" id="GO:0005524">
    <property type="term" value="F:ATP binding"/>
    <property type="evidence" value="ECO:0007669"/>
    <property type="project" value="UniProtKB-KW"/>
</dbReference>
<comment type="similarity">
    <text evidence="1">Belongs to the heat shock protein 70 family.</text>
</comment>
<dbReference type="AlphaFoldDB" id="A0A8J3ZLV9"/>
<dbReference type="PROSITE" id="PS01036">
    <property type="entry name" value="HSP70_3"/>
    <property type="match status" value="1"/>
</dbReference>
<keyword evidence="7" id="KW-1133">Transmembrane helix</keyword>
<accession>A0A8J3ZLV9</accession>
<feature type="compositionally biased region" description="Low complexity" evidence="6">
    <location>
        <begin position="392"/>
        <end position="402"/>
    </location>
</feature>
<feature type="transmembrane region" description="Helical" evidence="7">
    <location>
        <begin position="511"/>
        <end position="531"/>
    </location>
</feature>
<evidence type="ECO:0000256" key="7">
    <source>
        <dbReference type="SAM" id="Phobius"/>
    </source>
</evidence>
<organism evidence="8 9">
    <name type="scientific">Virgisporangium aurantiacum</name>
    <dbReference type="NCBI Taxonomy" id="175570"/>
    <lineage>
        <taxon>Bacteria</taxon>
        <taxon>Bacillati</taxon>
        <taxon>Actinomycetota</taxon>
        <taxon>Actinomycetes</taxon>
        <taxon>Micromonosporales</taxon>
        <taxon>Micromonosporaceae</taxon>
        <taxon>Virgisporangium</taxon>
    </lineage>
</organism>
<keyword evidence="3" id="KW-0067">ATP-binding</keyword>
<evidence type="ECO:0000256" key="4">
    <source>
        <dbReference type="ARBA" id="ARBA00023016"/>
    </source>
</evidence>
<dbReference type="SUPFAM" id="SSF53067">
    <property type="entry name" value="Actin-like ATPase domain"/>
    <property type="match status" value="2"/>
</dbReference>
<feature type="region of interest" description="Disordered" evidence="6">
    <location>
        <begin position="363"/>
        <end position="445"/>
    </location>
</feature>
<keyword evidence="5" id="KW-0143">Chaperone</keyword>
<feature type="transmembrane region" description="Helical" evidence="7">
    <location>
        <begin position="581"/>
        <end position="598"/>
    </location>
</feature>
<protein>
    <recommendedName>
        <fullName evidence="10">Hsp70 protein</fullName>
    </recommendedName>
</protein>
<feature type="transmembrane region" description="Helical" evidence="7">
    <location>
        <begin position="638"/>
        <end position="661"/>
    </location>
</feature>
<dbReference type="EMBL" id="BOPG01000104">
    <property type="protein sequence ID" value="GIJ63923.1"/>
    <property type="molecule type" value="Genomic_DNA"/>
</dbReference>
<evidence type="ECO:0008006" key="10">
    <source>
        <dbReference type="Google" id="ProtNLM"/>
    </source>
</evidence>
<feature type="transmembrane region" description="Helical" evidence="7">
    <location>
        <begin position="474"/>
        <end position="496"/>
    </location>
</feature>
<dbReference type="Gene3D" id="3.90.640.10">
    <property type="entry name" value="Actin, Chain A, domain 4"/>
    <property type="match status" value="1"/>
</dbReference>
<evidence type="ECO:0000256" key="2">
    <source>
        <dbReference type="ARBA" id="ARBA00022741"/>
    </source>
</evidence>
<dbReference type="PANTHER" id="PTHR42749">
    <property type="entry name" value="CELL SHAPE-DETERMINING PROTEIN MREB"/>
    <property type="match status" value="1"/>
</dbReference>
<gene>
    <name evidence="8" type="ORF">Vau01_114390</name>
</gene>
<feature type="transmembrane region" description="Helical" evidence="7">
    <location>
        <begin position="699"/>
        <end position="717"/>
    </location>
</feature>
<dbReference type="InterPro" id="IPR013126">
    <property type="entry name" value="Hsp_70_fam"/>
</dbReference>
<feature type="transmembrane region" description="Helical" evidence="7">
    <location>
        <begin position="673"/>
        <end position="693"/>
    </location>
</feature>
<feature type="compositionally biased region" description="Low complexity" evidence="6">
    <location>
        <begin position="410"/>
        <end position="445"/>
    </location>
</feature>
<evidence type="ECO:0000256" key="3">
    <source>
        <dbReference type="ARBA" id="ARBA00022840"/>
    </source>
</evidence>
<keyword evidence="7" id="KW-0812">Transmembrane</keyword>